<dbReference type="GO" id="GO:0003700">
    <property type="term" value="F:DNA-binding transcription factor activity"/>
    <property type="evidence" value="ECO:0007669"/>
    <property type="project" value="InterPro"/>
</dbReference>
<evidence type="ECO:0000256" key="6">
    <source>
        <dbReference type="SAM" id="MobiDB-lite"/>
    </source>
</evidence>
<dbReference type="InterPro" id="IPR006447">
    <property type="entry name" value="Myb_dom_plants"/>
</dbReference>
<comment type="subcellular location">
    <subcellularLocation>
        <location evidence="1">Nucleus</location>
    </subcellularLocation>
</comment>
<gene>
    <name evidence="8" type="ORF">DCAR_0312401</name>
</gene>
<dbReference type="NCBIfam" id="TIGR01557">
    <property type="entry name" value="myb_SHAQKYF"/>
    <property type="match status" value="1"/>
</dbReference>
<dbReference type="PANTHER" id="PTHR31003">
    <property type="entry name" value="MYB FAMILY TRANSCRIPTION FACTOR"/>
    <property type="match status" value="1"/>
</dbReference>
<evidence type="ECO:0000259" key="7">
    <source>
        <dbReference type="PROSITE" id="PS51294"/>
    </source>
</evidence>
<dbReference type="Gene3D" id="1.10.10.60">
    <property type="entry name" value="Homeodomain-like"/>
    <property type="match status" value="1"/>
</dbReference>
<feature type="region of interest" description="Disordered" evidence="6">
    <location>
        <begin position="319"/>
        <end position="363"/>
    </location>
</feature>
<dbReference type="GO" id="GO:0003677">
    <property type="term" value="F:DNA binding"/>
    <property type="evidence" value="ECO:0007669"/>
    <property type="project" value="UniProtKB-KW"/>
</dbReference>
<organism evidence="8 9">
    <name type="scientific">Daucus carota subsp. sativus</name>
    <name type="common">Carrot</name>
    <dbReference type="NCBI Taxonomy" id="79200"/>
    <lineage>
        <taxon>Eukaryota</taxon>
        <taxon>Viridiplantae</taxon>
        <taxon>Streptophyta</taxon>
        <taxon>Embryophyta</taxon>
        <taxon>Tracheophyta</taxon>
        <taxon>Spermatophyta</taxon>
        <taxon>Magnoliopsida</taxon>
        <taxon>eudicotyledons</taxon>
        <taxon>Gunneridae</taxon>
        <taxon>Pentapetalae</taxon>
        <taxon>asterids</taxon>
        <taxon>campanulids</taxon>
        <taxon>Apiales</taxon>
        <taxon>Apiaceae</taxon>
        <taxon>Apioideae</taxon>
        <taxon>Scandiceae</taxon>
        <taxon>Daucinae</taxon>
        <taxon>Daucus</taxon>
        <taxon>Daucus sect. Daucus</taxon>
    </lineage>
</organism>
<dbReference type="InterPro" id="IPR058673">
    <property type="entry name" value="HHO5-like_N"/>
</dbReference>
<dbReference type="Pfam" id="PF26575">
    <property type="entry name" value="HHO5_N"/>
    <property type="match status" value="1"/>
</dbReference>
<dbReference type="InterPro" id="IPR044787">
    <property type="entry name" value="HHO5-like"/>
</dbReference>
<evidence type="ECO:0000313" key="9">
    <source>
        <dbReference type="Proteomes" id="UP000077755"/>
    </source>
</evidence>
<keyword evidence="3" id="KW-0238">DNA-binding</keyword>
<feature type="compositionally biased region" description="Low complexity" evidence="6">
    <location>
        <begin position="319"/>
        <end position="328"/>
    </location>
</feature>
<dbReference type="AlphaFoldDB" id="A0AAF1AUV5"/>
<dbReference type="PANTHER" id="PTHR31003:SF28">
    <property type="entry name" value="HTH MYB-TYPE DOMAIN-CONTAINING PROTEIN"/>
    <property type="match status" value="1"/>
</dbReference>
<feature type="domain" description="HTH myb-type" evidence="7">
    <location>
        <begin position="239"/>
        <end position="298"/>
    </location>
</feature>
<dbReference type="Proteomes" id="UP000077755">
    <property type="component" value="Chromosome 3"/>
</dbReference>
<evidence type="ECO:0000256" key="2">
    <source>
        <dbReference type="ARBA" id="ARBA00023015"/>
    </source>
</evidence>
<keyword evidence="5" id="KW-0539">Nucleus</keyword>
<evidence type="ECO:0000256" key="4">
    <source>
        <dbReference type="ARBA" id="ARBA00023163"/>
    </source>
</evidence>
<dbReference type="Pfam" id="PF00249">
    <property type="entry name" value="Myb_DNA-binding"/>
    <property type="match status" value="1"/>
</dbReference>
<feature type="region of interest" description="Disordered" evidence="6">
    <location>
        <begin position="150"/>
        <end position="175"/>
    </location>
</feature>
<evidence type="ECO:0000256" key="1">
    <source>
        <dbReference type="ARBA" id="ARBA00004123"/>
    </source>
</evidence>
<dbReference type="InterPro" id="IPR017930">
    <property type="entry name" value="Myb_dom"/>
</dbReference>
<evidence type="ECO:0000256" key="3">
    <source>
        <dbReference type="ARBA" id="ARBA00023125"/>
    </source>
</evidence>
<dbReference type="PROSITE" id="PS51294">
    <property type="entry name" value="HTH_MYB"/>
    <property type="match status" value="1"/>
</dbReference>
<evidence type="ECO:0000256" key="5">
    <source>
        <dbReference type="ARBA" id="ARBA00023242"/>
    </source>
</evidence>
<keyword evidence="2" id="KW-0805">Transcription regulation</keyword>
<accession>A0AAF1AUV5</accession>
<dbReference type="InterPro" id="IPR001005">
    <property type="entry name" value="SANT/Myb"/>
</dbReference>
<dbReference type="GO" id="GO:0005634">
    <property type="term" value="C:nucleus"/>
    <property type="evidence" value="ECO:0007669"/>
    <property type="project" value="UniProtKB-SubCell"/>
</dbReference>
<proteinExistence type="predicted"/>
<keyword evidence="4" id="KW-0804">Transcription</keyword>
<name>A0AAF1AUV5_DAUCS</name>
<feature type="region of interest" description="Disordered" evidence="6">
    <location>
        <begin position="222"/>
        <end position="241"/>
    </location>
</feature>
<dbReference type="EMBL" id="CP093345">
    <property type="protein sequence ID" value="WOG93120.1"/>
    <property type="molecule type" value="Genomic_DNA"/>
</dbReference>
<reference evidence="8" key="2">
    <citation type="submission" date="2022-03" db="EMBL/GenBank/DDBJ databases">
        <title>Draft title - Genomic analysis of global carrot germplasm unveils the trajectory of domestication and the origin of high carotenoid orange carrot.</title>
        <authorList>
            <person name="Iorizzo M."/>
            <person name="Ellison S."/>
            <person name="Senalik D."/>
            <person name="Macko-Podgorni A."/>
            <person name="Grzebelus D."/>
            <person name="Bostan H."/>
            <person name="Rolling W."/>
            <person name="Curaba J."/>
            <person name="Simon P."/>
        </authorList>
    </citation>
    <scope>NUCLEOTIDE SEQUENCE</scope>
    <source>
        <tissue evidence="8">Leaf</tissue>
    </source>
</reference>
<sequence>MGVNSPLSEPEFDLNSSFVPVNISEFLKEISVITDVSERAMKMDDYVLQLQDELNKVHAFKRELPLCMLLLNDAIERLKEEKMKCGEIETGPLIEEFMTLKGGKSDENGGVIKSIDCSEKKNWMSSVQLWSTNVQFHNFGHDFLSNLKSVREEDGSRSSGGYDETRDKLQSSGGAFVPFKRQSGQIVKEKIDNLLKEKNKTLPVNNLSLRVPMVEIGSIDRNSKGNVRGTSRSDSALPERKRRRCWSPELHRRFVNALQQLGGPHVATPKQIREVMQVNDLTNDEVKSHLQKYRLHVRKVPAAKLNCPWFGQDQHISMSNSSISQSGSPEGPLGCGKGVSTTGGDSMEEEEKSEGRNWKGSSN</sequence>
<dbReference type="FunFam" id="1.10.10.60:FF:000002">
    <property type="entry name" value="Myb family transcription factor"/>
    <property type="match status" value="1"/>
</dbReference>
<evidence type="ECO:0000313" key="8">
    <source>
        <dbReference type="EMBL" id="WOG93120.1"/>
    </source>
</evidence>
<feature type="compositionally biased region" description="Polar residues" evidence="6">
    <location>
        <begin position="224"/>
        <end position="234"/>
    </location>
</feature>
<dbReference type="InterPro" id="IPR009057">
    <property type="entry name" value="Homeodomain-like_sf"/>
</dbReference>
<protein>
    <recommendedName>
        <fullName evidence="7">HTH myb-type domain-containing protein</fullName>
    </recommendedName>
</protein>
<keyword evidence="9" id="KW-1185">Reference proteome</keyword>
<reference evidence="8" key="1">
    <citation type="journal article" date="2016" name="Nat. Genet.">
        <title>A high-quality carrot genome assembly provides new insights into carotenoid accumulation and asterid genome evolution.</title>
        <authorList>
            <person name="Iorizzo M."/>
            <person name="Ellison S."/>
            <person name="Senalik D."/>
            <person name="Zeng P."/>
            <person name="Satapoomin P."/>
            <person name="Huang J."/>
            <person name="Bowman M."/>
            <person name="Iovene M."/>
            <person name="Sanseverino W."/>
            <person name="Cavagnaro P."/>
            <person name="Yildiz M."/>
            <person name="Macko-Podgorni A."/>
            <person name="Moranska E."/>
            <person name="Grzebelus E."/>
            <person name="Grzebelus D."/>
            <person name="Ashrafi H."/>
            <person name="Zheng Z."/>
            <person name="Cheng S."/>
            <person name="Spooner D."/>
            <person name="Van Deynze A."/>
            <person name="Simon P."/>
        </authorList>
    </citation>
    <scope>NUCLEOTIDE SEQUENCE</scope>
    <source>
        <tissue evidence="8">Leaf</tissue>
    </source>
</reference>
<dbReference type="SUPFAM" id="SSF46689">
    <property type="entry name" value="Homeodomain-like"/>
    <property type="match status" value="1"/>
</dbReference>